<evidence type="ECO:0000313" key="1">
    <source>
        <dbReference type="EMBL" id="KIE42686.1"/>
    </source>
</evidence>
<dbReference type="EMBL" id="JXBL01000001">
    <property type="protein sequence ID" value="KIE42686.1"/>
    <property type="molecule type" value="Genomic_DNA"/>
</dbReference>
<proteinExistence type="predicted"/>
<protein>
    <submittedName>
        <fullName evidence="1">Uncharacterized protein</fullName>
    </submittedName>
</protein>
<dbReference type="Proteomes" id="UP000031433">
    <property type="component" value="Unassembled WGS sequence"/>
</dbReference>
<gene>
    <name evidence="1" type="ORF">SE37_08610</name>
</gene>
<name>A0A0C1QWW0_9BACT</name>
<evidence type="ECO:0000313" key="2">
    <source>
        <dbReference type="Proteomes" id="UP000031433"/>
    </source>
</evidence>
<comment type="caution">
    <text evidence="1">The sequence shown here is derived from an EMBL/GenBank/DDBJ whole genome shotgun (WGS) entry which is preliminary data.</text>
</comment>
<keyword evidence="2" id="KW-1185">Reference proteome</keyword>
<reference evidence="1 2" key="1">
    <citation type="submission" date="2015-01" db="EMBL/GenBank/DDBJ databases">
        <title>Genome sequence of the anaerobic bacterium Geobacter soli GSS01, a dissimilatory Fe(III) reducer from soil.</title>
        <authorList>
            <person name="Yang G."/>
            <person name="Zhou S."/>
        </authorList>
    </citation>
    <scope>NUCLEOTIDE SEQUENCE [LARGE SCALE GENOMIC DNA]</scope>
    <source>
        <strain evidence="1 2">GSS01</strain>
    </source>
</reference>
<accession>A0A0C1QWW0</accession>
<sequence>MAFPVLNAKSPTTIEDDEALFESLASGRVETLISVRCPLYLNPNRKHAALVPAMADPLRRMKRDGSIRRIMISVLGTAD</sequence>
<organism evidence="1 2">
    <name type="scientific">Geobacter soli</name>
    <dbReference type="NCBI Taxonomy" id="1510391"/>
    <lineage>
        <taxon>Bacteria</taxon>
        <taxon>Pseudomonadati</taxon>
        <taxon>Thermodesulfobacteriota</taxon>
        <taxon>Desulfuromonadia</taxon>
        <taxon>Geobacterales</taxon>
        <taxon>Geobacteraceae</taxon>
        <taxon>Geobacter</taxon>
    </lineage>
</organism>
<dbReference type="AlphaFoldDB" id="A0A0C1QWW0"/>